<dbReference type="InterPro" id="IPR018834">
    <property type="entry name" value="DNA/RNA-bd_Est1-type"/>
</dbReference>
<feature type="region of interest" description="Disordered" evidence="1">
    <location>
        <begin position="72"/>
        <end position="191"/>
    </location>
</feature>
<dbReference type="GO" id="GO:0005697">
    <property type="term" value="C:telomerase holoenzyme complex"/>
    <property type="evidence" value="ECO:0007669"/>
    <property type="project" value="TreeGrafter"/>
</dbReference>
<dbReference type="GO" id="GO:0042162">
    <property type="term" value="F:telomeric DNA binding"/>
    <property type="evidence" value="ECO:0007669"/>
    <property type="project" value="TreeGrafter"/>
</dbReference>
<dbReference type="OMA" id="MWRYGVH"/>
<gene>
    <name evidence="3" type="ORF">PFICI_02868</name>
</gene>
<dbReference type="SUPFAM" id="SSF48452">
    <property type="entry name" value="TPR-like"/>
    <property type="match status" value="1"/>
</dbReference>
<dbReference type="HOGENOM" id="CLU_010014_2_1_1"/>
<dbReference type="AlphaFoldDB" id="W3XFH0"/>
<dbReference type="InterPro" id="IPR045153">
    <property type="entry name" value="Est1/Ebs1-like"/>
</dbReference>
<proteinExistence type="predicted"/>
<dbReference type="InterPro" id="IPR011990">
    <property type="entry name" value="TPR-like_helical_dom_sf"/>
</dbReference>
<dbReference type="RefSeq" id="XP_007829640.1">
    <property type="nucleotide sequence ID" value="XM_007831449.1"/>
</dbReference>
<feature type="domain" description="DNA/RNA-binding" evidence="2">
    <location>
        <begin position="365"/>
        <end position="451"/>
    </location>
</feature>
<name>W3XFH0_PESFW</name>
<dbReference type="PANTHER" id="PTHR15696">
    <property type="entry name" value="SMG-7 SUPPRESSOR WITH MORPHOLOGICAL EFFECT ON GENITALIA PROTEIN 7"/>
    <property type="match status" value="1"/>
</dbReference>
<evidence type="ECO:0000256" key="1">
    <source>
        <dbReference type="SAM" id="MobiDB-lite"/>
    </source>
</evidence>
<dbReference type="eggNOG" id="ENOG502QRU3">
    <property type="taxonomic scope" value="Eukaryota"/>
</dbReference>
<feature type="compositionally biased region" description="Basic and acidic residues" evidence="1">
    <location>
        <begin position="89"/>
        <end position="102"/>
    </location>
</feature>
<evidence type="ECO:0000313" key="3">
    <source>
        <dbReference type="EMBL" id="ETS84843.1"/>
    </source>
</evidence>
<dbReference type="Gene3D" id="1.25.40.10">
    <property type="entry name" value="Tetratricopeptide repeat domain"/>
    <property type="match status" value="1"/>
</dbReference>
<dbReference type="KEGG" id="pfy:PFICI_02868"/>
<reference evidence="4" key="1">
    <citation type="journal article" date="2015" name="BMC Genomics">
        <title>Genomic and transcriptomic analysis of the endophytic fungus Pestalotiopsis fici reveals its lifestyle and high potential for synthesis of natural products.</title>
        <authorList>
            <person name="Wang X."/>
            <person name="Zhang X."/>
            <person name="Liu L."/>
            <person name="Xiang M."/>
            <person name="Wang W."/>
            <person name="Sun X."/>
            <person name="Che Y."/>
            <person name="Guo L."/>
            <person name="Liu G."/>
            <person name="Guo L."/>
            <person name="Wang C."/>
            <person name="Yin W.B."/>
            <person name="Stadler M."/>
            <person name="Zhang X."/>
            <person name="Liu X."/>
        </authorList>
    </citation>
    <scope>NUCLEOTIDE SEQUENCE [LARGE SCALE GENOMIC DNA]</scope>
    <source>
        <strain evidence="4">W106-1 / CGMCC3.15140</strain>
    </source>
</reference>
<dbReference type="GeneID" id="19267881"/>
<sequence length="762" mass="86154">MTGRKPGDLDTSFIKSLRRANQLQCHLKDCAGKFADSDERLKQHFTTTHQDILDSKKMTLAQLIGDCRKANQNEGKGVERGNQVSSGHATKDISAKDSRLDEPTSPTGGKSPENQTATPRSKATKPSNASSDPAFGRRPQTTHRGLYDPNNPSKETTPVKLRQSNRVRKQDTQSQAPLAEEATSEEDHITPLIKQPETRPISQEQLVAEVKGIYAGLVMVESKCIEVDNAQSSQNGGKLNNEQWQALIALHRTLLHEHHDFFLASQHPSANPALRRLASKYAMPARMWRHGIHSFLELLRHRLPASLEHMLTFIYLAYSMMALLYETVPAFEDTWIECLGDLGRYRMAVEDDDIRDREVWTSVSRHWYSKASDKSPTTGRLYHHLAILARPNALQQLFYYTKSLCVPTPFTSARDSIMTLFDPILNATAQKSRLPPIDSSFVKAHGIMFSGKCQDDFFPAVEGFLQDLNNHIGRSTRRWMEAGYYIGISNCCALLSYGKDDNSIFQTIRPPRTDGAADITMAEPDDMPEAFKRALHLTQGTQEVVFRRQADPNILPYFHTVLVFMDHLIAYPSAMSLVEKSFPWQLAASLLNFLLSSYRNYERINSSEFPQPENEVPRPLPEDFAMKGLLWVDKYYPTDFFRNDKIDDDEKYFEVASMTEERIERILWLGCRMATRSNKWLTYDSITHEFGVGSDYATHLTSTSADHISTVMDDTEMTISGETPETVNSELPTAATTKNLGQADQLMMDVEEASQSGPMFTQ</sequence>
<dbReference type="GO" id="GO:0000184">
    <property type="term" value="P:nuclear-transcribed mRNA catabolic process, nonsense-mediated decay"/>
    <property type="evidence" value="ECO:0007669"/>
    <property type="project" value="TreeGrafter"/>
</dbReference>
<dbReference type="EMBL" id="KI912110">
    <property type="protein sequence ID" value="ETS84843.1"/>
    <property type="molecule type" value="Genomic_DNA"/>
</dbReference>
<dbReference type="InParanoid" id="W3XFH0"/>
<dbReference type="STRING" id="1229662.W3XFH0"/>
<dbReference type="FunFam" id="1.25.40.10:FF:000202">
    <property type="entry name" value="Unplaced genomic scaffold supercont1.7, whole genome shotgun sequence"/>
    <property type="match status" value="1"/>
</dbReference>
<dbReference type="Proteomes" id="UP000030651">
    <property type="component" value="Unassembled WGS sequence"/>
</dbReference>
<keyword evidence="4" id="KW-1185">Reference proteome</keyword>
<accession>W3XFH0</accession>
<dbReference type="PANTHER" id="PTHR15696:SF0">
    <property type="entry name" value="TELOMERASE-BINDING PROTEIN EST1A"/>
    <property type="match status" value="1"/>
</dbReference>
<feature type="compositionally biased region" description="Polar residues" evidence="1">
    <location>
        <begin position="104"/>
        <end position="131"/>
    </location>
</feature>
<protein>
    <recommendedName>
        <fullName evidence="2">DNA/RNA-binding domain-containing protein</fullName>
    </recommendedName>
</protein>
<dbReference type="OrthoDB" id="2017974at2759"/>
<dbReference type="Pfam" id="PF10373">
    <property type="entry name" value="EST1_DNA_bind"/>
    <property type="match status" value="1"/>
</dbReference>
<dbReference type="GO" id="GO:0070034">
    <property type="term" value="F:telomerase RNA binding"/>
    <property type="evidence" value="ECO:0007669"/>
    <property type="project" value="TreeGrafter"/>
</dbReference>
<evidence type="ECO:0000259" key="2">
    <source>
        <dbReference type="Pfam" id="PF10373"/>
    </source>
</evidence>
<evidence type="ECO:0000313" key="4">
    <source>
        <dbReference type="Proteomes" id="UP000030651"/>
    </source>
</evidence>
<organism evidence="3 4">
    <name type="scientific">Pestalotiopsis fici (strain W106-1 / CGMCC3.15140)</name>
    <dbReference type="NCBI Taxonomy" id="1229662"/>
    <lineage>
        <taxon>Eukaryota</taxon>
        <taxon>Fungi</taxon>
        <taxon>Dikarya</taxon>
        <taxon>Ascomycota</taxon>
        <taxon>Pezizomycotina</taxon>
        <taxon>Sordariomycetes</taxon>
        <taxon>Xylariomycetidae</taxon>
        <taxon>Amphisphaeriales</taxon>
        <taxon>Sporocadaceae</taxon>
        <taxon>Pestalotiopsis</taxon>
    </lineage>
</organism>